<name>A0ABU9Y9H0_9SPHN</name>
<protein>
    <recommendedName>
        <fullName evidence="3">Phosphoribulokinase/uridine kinase domain-containing protein</fullName>
    </recommendedName>
</protein>
<organism evidence="1 2">
    <name type="scientific">Sphingomonas oligophenolica</name>
    <dbReference type="NCBI Taxonomy" id="301154"/>
    <lineage>
        <taxon>Bacteria</taxon>
        <taxon>Pseudomonadati</taxon>
        <taxon>Pseudomonadota</taxon>
        <taxon>Alphaproteobacteria</taxon>
        <taxon>Sphingomonadales</taxon>
        <taxon>Sphingomonadaceae</taxon>
        <taxon>Sphingomonas</taxon>
    </lineage>
</organism>
<keyword evidence="2" id="KW-1185">Reference proteome</keyword>
<gene>
    <name evidence="1" type="ORF">ABC974_22685</name>
</gene>
<dbReference type="Gene3D" id="3.40.50.300">
    <property type="entry name" value="P-loop containing nucleotide triphosphate hydrolases"/>
    <property type="match status" value="1"/>
</dbReference>
<evidence type="ECO:0000313" key="2">
    <source>
        <dbReference type="Proteomes" id="UP001419910"/>
    </source>
</evidence>
<reference evidence="1 2" key="1">
    <citation type="submission" date="2024-05" db="EMBL/GenBank/DDBJ databases">
        <authorList>
            <person name="Liu Q."/>
            <person name="Xin Y.-H."/>
        </authorList>
    </citation>
    <scope>NUCLEOTIDE SEQUENCE [LARGE SCALE GENOMIC DNA]</scope>
    <source>
        <strain evidence="1 2">CGMCC 1.10181</strain>
    </source>
</reference>
<dbReference type="InterPro" id="IPR027417">
    <property type="entry name" value="P-loop_NTPase"/>
</dbReference>
<dbReference type="RefSeq" id="WP_343891981.1">
    <property type="nucleotide sequence ID" value="NZ_BAAAEH010000049.1"/>
</dbReference>
<proteinExistence type="predicted"/>
<evidence type="ECO:0008006" key="3">
    <source>
        <dbReference type="Google" id="ProtNLM"/>
    </source>
</evidence>
<sequence>MARNPLSPIDRPPFVMAVSGTSGSGKSTVIDRLVDHLGTATRLHFDDYIVLGNDVDEIGAWLESGADPNWVKTPRLVQDLSGLAAGGPIARPEGAVLHPAPFIILEEPFGRARDEIAPLIHLAVHLDVPLDVALSRRILRAIREQGEAEAATHAELVTDIEGQMRAFLGGGRDAYRAIDRSAQQAADLVLDGLLPVDDLVRLILSEMELR</sequence>
<dbReference type="SUPFAM" id="SSF52540">
    <property type="entry name" value="P-loop containing nucleoside triphosphate hydrolases"/>
    <property type="match status" value="1"/>
</dbReference>
<evidence type="ECO:0000313" key="1">
    <source>
        <dbReference type="EMBL" id="MEN2792454.1"/>
    </source>
</evidence>
<dbReference type="Proteomes" id="UP001419910">
    <property type="component" value="Unassembled WGS sequence"/>
</dbReference>
<dbReference type="EMBL" id="JBDIME010000028">
    <property type="protein sequence ID" value="MEN2792454.1"/>
    <property type="molecule type" value="Genomic_DNA"/>
</dbReference>
<accession>A0ABU9Y9H0</accession>
<comment type="caution">
    <text evidence="1">The sequence shown here is derived from an EMBL/GenBank/DDBJ whole genome shotgun (WGS) entry which is preliminary data.</text>
</comment>